<accession>A0ABU6YZV3</accession>
<reference evidence="1 2" key="1">
    <citation type="journal article" date="2023" name="Plants (Basel)">
        <title>Bridging the Gap: Combining Genomics and Transcriptomics Approaches to Understand Stylosanthes scabra, an Orphan Legume from the Brazilian Caatinga.</title>
        <authorList>
            <person name="Ferreira-Neto J.R.C."/>
            <person name="da Silva M.D."/>
            <person name="Binneck E."/>
            <person name="de Melo N.F."/>
            <person name="da Silva R.H."/>
            <person name="de Melo A.L.T.M."/>
            <person name="Pandolfi V."/>
            <person name="Bustamante F.O."/>
            <person name="Brasileiro-Vidal A.C."/>
            <person name="Benko-Iseppon A.M."/>
        </authorList>
    </citation>
    <scope>NUCLEOTIDE SEQUENCE [LARGE SCALE GENOMIC DNA]</scope>
    <source>
        <tissue evidence="1">Leaves</tissue>
    </source>
</reference>
<dbReference type="SUPFAM" id="SSF52058">
    <property type="entry name" value="L domain-like"/>
    <property type="match status" value="1"/>
</dbReference>
<comment type="caution">
    <text evidence="1">The sequence shown here is derived from an EMBL/GenBank/DDBJ whole genome shotgun (WGS) entry which is preliminary data.</text>
</comment>
<gene>
    <name evidence="1" type="ORF">PIB30_002580</name>
</gene>
<dbReference type="InterPro" id="IPR032675">
    <property type="entry name" value="LRR_dom_sf"/>
</dbReference>
<protein>
    <submittedName>
        <fullName evidence="1">Uncharacterized protein</fullName>
    </submittedName>
</protein>
<sequence length="129" mass="14695">MCKLDALTHLTINGNCCESIMSYPEVGLLPHLPSLTTLQIRWFHNLETFECNQLLHLTSLQQLYISYCKEIENMAGEKLPSSLLLLEIQGCPLLEEHCMNKHQHIWPKIAHIPTIRVNGKLIDFSSGSL</sequence>
<evidence type="ECO:0000313" key="1">
    <source>
        <dbReference type="EMBL" id="MED6215892.1"/>
    </source>
</evidence>
<dbReference type="Proteomes" id="UP001341840">
    <property type="component" value="Unassembled WGS sequence"/>
</dbReference>
<keyword evidence="2" id="KW-1185">Reference proteome</keyword>
<proteinExistence type="predicted"/>
<dbReference type="Gene3D" id="3.80.10.10">
    <property type="entry name" value="Ribonuclease Inhibitor"/>
    <property type="match status" value="1"/>
</dbReference>
<organism evidence="1 2">
    <name type="scientific">Stylosanthes scabra</name>
    <dbReference type="NCBI Taxonomy" id="79078"/>
    <lineage>
        <taxon>Eukaryota</taxon>
        <taxon>Viridiplantae</taxon>
        <taxon>Streptophyta</taxon>
        <taxon>Embryophyta</taxon>
        <taxon>Tracheophyta</taxon>
        <taxon>Spermatophyta</taxon>
        <taxon>Magnoliopsida</taxon>
        <taxon>eudicotyledons</taxon>
        <taxon>Gunneridae</taxon>
        <taxon>Pentapetalae</taxon>
        <taxon>rosids</taxon>
        <taxon>fabids</taxon>
        <taxon>Fabales</taxon>
        <taxon>Fabaceae</taxon>
        <taxon>Papilionoideae</taxon>
        <taxon>50 kb inversion clade</taxon>
        <taxon>dalbergioids sensu lato</taxon>
        <taxon>Dalbergieae</taxon>
        <taxon>Pterocarpus clade</taxon>
        <taxon>Stylosanthes</taxon>
    </lineage>
</organism>
<dbReference type="EMBL" id="JASCZI010271865">
    <property type="protein sequence ID" value="MED6215892.1"/>
    <property type="molecule type" value="Genomic_DNA"/>
</dbReference>
<name>A0ABU6YZV3_9FABA</name>
<evidence type="ECO:0000313" key="2">
    <source>
        <dbReference type="Proteomes" id="UP001341840"/>
    </source>
</evidence>